<dbReference type="InterPro" id="IPR010482">
    <property type="entry name" value="TECPR1-like_DysF"/>
</dbReference>
<organism evidence="5 6">
    <name type="scientific">Ladona fulva</name>
    <name type="common">Scarce chaser dragonfly</name>
    <name type="synonym">Libellula fulva</name>
    <dbReference type="NCBI Taxonomy" id="123851"/>
    <lineage>
        <taxon>Eukaryota</taxon>
        <taxon>Metazoa</taxon>
        <taxon>Ecdysozoa</taxon>
        <taxon>Arthropoda</taxon>
        <taxon>Hexapoda</taxon>
        <taxon>Insecta</taxon>
        <taxon>Pterygota</taxon>
        <taxon>Palaeoptera</taxon>
        <taxon>Odonata</taxon>
        <taxon>Epiprocta</taxon>
        <taxon>Anisoptera</taxon>
        <taxon>Libelluloidea</taxon>
        <taxon>Libellulidae</taxon>
        <taxon>Ladona</taxon>
    </lineage>
</organism>
<comment type="caution">
    <text evidence="5">The sequence shown here is derived from an EMBL/GenBank/DDBJ whole genome shotgun (WGS) entry which is preliminary data.</text>
</comment>
<reference evidence="5" key="1">
    <citation type="submission" date="2013-04" db="EMBL/GenBank/DDBJ databases">
        <authorList>
            <person name="Qu J."/>
            <person name="Murali S.C."/>
            <person name="Bandaranaike D."/>
            <person name="Bellair M."/>
            <person name="Blankenburg K."/>
            <person name="Chao H."/>
            <person name="Dinh H."/>
            <person name="Doddapaneni H."/>
            <person name="Downs B."/>
            <person name="Dugan-Rocha S."/>
            <person name="Elkadiri S."/>
            <person name="Gnanaolivu R.D."/>
            <person name="Hernandez B."/>
            <person name="Javaid M."/>
            <person name="Jayaseelan J.C."/>
            <person name="Lee S."/>
            <person name="Li M."/>
            <person name="Ming W."/>
            <person name="Munidasa M."/>
            <person name="Muniz J."/>
            <person name="Nguyen L."/>
            <person name="Ongeri F."/>
            <person name="Osuji N."/>
            <person name="Pu L.-L."/>
            <person name="Puazo M."/>
            <person name="Qu C."/>
            <person name="Quiroz J."/>
            <person name="Raj R."/>
            <person name="Weissenberger G."/>
            <person name="Xin Y."/>
            <person name="Zou X."/>
            <person name="Han Y."/>
            <person name="Richards S."/>
            <person name="Worley K."/>
            <person name="Muzny D."/>
            <person name="Gibbs R."/>
        </authorList>
    </citation>
    <scope>NUCLEOTIDE SEQUENCE</scope>
    <source>
        <strain evidence="5">Sampled in the wild</strain>
    </source>
</reference>
<gene>
    <name evidence="5" type="ORF">J437_LFUL006550</name>
</gene>
<dbReference type="AlphaFoldDB" id="A0A8K0KGA7"/>
<accession>A0A8K0KGA7</accession>
<evidence type="ECO:0000259" key="3">
    <source>
        <dbReference type="SMART" id="SM00693"/>
    </source>
</evidence>
<evidence type="ECO:0000256" key="1">
    <source>
        <dbReference type="ARBA" id="ARBA00005966"/>
    </source>
</evidence>
<sequence>MDLEWEDSARGQEYITWQELPYLKVEVKQVSAIGTSIWAIGGDRQIYLFVHSIDLPIRIKEEAFENQRWIPFEGFSSKLLPTDRPQFSSEDGLVKRIPEEIHLPSSAWAWEESSWKIEASLNGQPLDVKGWTYAVDFPANYHPQKLWSSCVRRRKWVRHRIYAAVDEWNAVEPINPNNPAEEPFVDVCVGGQDIVGAPNGHLSVWAVTAKGRVLYRQGVTAMCPEGVCWEEIAVSHEESHEVKQVGVGSMVP</sequence>
<dbReference type="InterPro" id="IPR006614">
    <property type="entry name" value="Peroxin/Ferlin"/>
</dbReference>
<evidence type="ECO:0000313" key="5">
    <source>
        <dbReference type="EMBL" id="KAG8234661.1"/>
    </source>
</evidence>
<dbReference type="SMART" id="SM00694">
    <property type="entry name" value="DysFC"/>
    <property type="match status" value="1"/>
</dbReference>
<reference evidence="5" key="2">
    <citation type="submission" date="2017-10" db="EMBL/GenBank/DDBJ databases">
        <title>Ladona fulva Genome sequencing and assembly.</title>
        <authorList>
            <person name="Murali S."/>
            <person name="Richards S."/>
            <person name="Bandaranaike D."/>
            <person name="Bellair M."/>
            <person name="Blankenburg K."/>
            <person name="Chao H."/>
            <person name="Dinh H."/>
            <person name="Doddapaneni H."/>
            <person name="Dugan-Rocha S."/>
            <person name="Elkadiri S."/>
            <person name="Gnanaolivu R."/>
            <person name="Hernandez B."/>
            <person name="Skinner E."/>
            <person name="Javaid M."/>
            <person name="Lee S."/>
            <person name="Li M."/>
            <person name="Ming W."/>
            <person name="Munidasa M."/>
            <person name="Muniz J."/>
            <person name="Nguyen L."/>
            <person name="Hughes D."/>
            <person name="Osuji N."/>
            <person name="Pu L.-L."/>
            <person name="Puazo M."/>
            <person name="Qu C."/>
            <person name="Quiroz J."/>
            <person name="Raj R."/>
            <person name="Weissenberger G."/>
            <person name="Xin Y."/>
            <person name="Zou X."/>
            <person name="Han Y."/>
            <person name="Worley K."/>
            <person name="Muzny D."/>
            <person name="Gibbs R."/>
        </authorList>
    </citation>
    <scope>NUCLEOTIDE SEQUENCE</scope>
    <source>
        <strain evidence="5">Sampled in the wild</strain>
    </source>
</reference>
<feature type="domain" description="Peroxin/Ferlin" evidence="3">
    <location>
        <begin position="56"/>
        <end position="118"/>
    </location>
</feature>
<dbReference type="PANTHER" id="PTHR23250">
    <property type="entry name" value="DYSFERLIN-RELATED"/>
    <property type="match status" value="1"/>
</dbReference>
<proteinExistence type="inferred from homology"/>
<dbReference type="InterPro" id="IPR051513">
    <property type="entry name" value="Tectonin_beta-prop"/>
</dbReference>
<keyword evidence="2" id="KW-0677">Repeat</keyword>
<dbReference type="PANTHER" id="PTHR23250:SF1">
    <property type="entry name" value="TECTONIN BETA-PROPELLER REPEAT-CONTAINING PROTEIN 1"/>
    <property type="match status" value="1"/>
</dbReference>
<evidence type="ECO:0000256" key="2">
    <source>
        <dbReference type="ARBA" id="ARBA00022737"/>
    </source>
</evidence>
<dbReference type="OrthoDB" id="72441at2759"/>
<dbReference type="InterPro" id="IPR006624">
    <property type="entry name" value="Beta-propeller_rpt_TECPR"/>
</dbReference>
<evidence type="ECO:0000313" key="6">
    <source>
        <dbReference type="Proteomes" id="UP000792457"/>
    </source>
</evidence>
<dbReference type="GO" id="GO:0005737">
    <property type="term" value="C:cytoplasm"/>
    <property type="evidence" value="ECO:0007669"/>
    <property type="project" value="UniProtKB-ARBA"/>
</dbReference>
<dbReference type="SMART" id="SM00693">
    <property type="entry name" value="DysFN"/>
    <property type="match status" value="1"/>
</dbReference>
<evidence type="ECO:0000259" key="4">
    <source>
        <dbReference type="SMART" id="SM00694"/>
    </source>
</evidence>
<dbReference type="Pfam" id="PF06398">
    <property type="entry name" value="Pex24p"/>
    <property type="match status" value="1"/>
</dbReference>
<dbReference type="EMBL" id="KZ308836">
    <property type="protein sequence ID" value="KAG8234661.1"/>
    <property type="molecule type" value="Genomic_DNA"/>
</dbReference>
<keyword evidence="6" id="KW-1185">Reference proteome</keyword>
<protein>
    <recommendedName>
        <fullName evidence="3 4">Peroxin/Ferlin domain-containing protein</fullName>
    </recommendedName>
</protein>
<comment type="similarity">
    <text evidence="1">Belongs to the TECPR1 family.</text>
</comment>
<dbReference type="Proteomes" id="UP000792457">
    <property type="component" value="Unassembled WGS sequence"/>
</dbReference>
<feature type="domain" description="Peroxin/Ferlin" evidence="4">
    <location>
        <begin position="130"/>
        <end position="163"/>
    </location>
</feature>
<dbReference type="GO" id="GO:0098588">
    <property type="term" value="C:bounding membrane of organelle"/>
    <property type="evidence" value="ECO:0007669"/>
    <property type="project" value="UniProtKB-ARBA"/>
</dbReference>
<dbReference type="SMART" id="SM00706">
    <property type="entry name" value="TECPR"/>
    <property type="match status" value="2"/>
</dbReference>
<name>A0A8K0KGA7_LADFU</name>
<dbReference type="Pfam" id="PF06462">
    <property type="entry name" value="Hyd_WA"/>
    <property type="match status" value="1"/>
</dbReference>